<keyword evidence="3" id="KW-1185">Reference proteome</keyword>
<accession>A0A0G3WI90</accession>
<dbReference type="RefSeq" id="WP_052569775.1">
    <property type="nucleotide sequence ID" value="NZ_CP009498.1"/>
</dbReference>
<evidence type="ECO:0000256" key="1">
    <source>
        <dbReference type="PROSITE-ProRule" id="PRU00339"/>
    </source>
</evidence>
<protein>
    <submittedName>
        <fullName evidence="2">TPR repeat-containing protein</fullName>
    </submittedName>
</protein>
<dbReference type="STRING" id="1408281.Epro_0203"/>
<dbReference type="Proteomes" id="UP000035337">
    <property type="component" value="Chromosome"/>
</dbReference>
<dbReference type="OrthoDB" id="9769030at2"/>
<dbReference type="Gene3D" id="1.25.40.10">
    <property type="entry name" value="Tetratricopeptide repeat domain"/>
    <property type="match status" value="1"/>
</dbReference>
<gene>
    <name evidence="2" type="ORF">Epro_0203</name>
</gene>
<feature type="repeat" description="TPR" evidence="1">
    <location>
        <begin position="9"/>
        <end position="42"/>
    </location>
</feature>
<dbReference type="EMBL" id="CP009498">
    <property type="protein sequence ID" value="AKL97582.1"/>
    <property type="molecule type" value="Genomic_DNA"/>
</dbReference>
<dbReference type="PROSITE" id="PS50005">
    <property type="entry name" value="TPR"/>
    <property type="match status" value="2"/>
</dbReference>
<dbReference type="AlphaFoldDB" id="A0A0G3WI90"/>
<dbReference type="Pfam" id="PF13414">
    <property type="entry name" value="TPR_11"/>
    <property type="match status" value="1"/>
</dbReference>
<dbReference type="KEGG" id="epo:Epro_0203"/>
<dbReference type="SUPFAM" id="SSF48452">
    <property type="entry name" value="TPR-like"/>
    <property type="match status" value="1"/>
</dbReference>
<evidence type="ECO:0000313" key="2">
    <source>
        <dbReference type="EMBL" id="AKL97582.1"/>
    </source>
</evidence>
<dbReference type="PROSITE" id="PS50293">
    <property type="entry name" value="TPR_REGION"/>
    <property type="match status" value="1"/>
</dbReference>
<keyword evidence="1" id="KW-0802">TPR repeat</keyword>
<dbReference type="InterPro" id="IPR011990">
    <property type="entry name" value="TPR-like_helical_dom_sf"/>
</dbReference>
<reference evidence="2 3" key="1">
    <citation type="submission" date="2014-09" db="EMBL/GenBank/DDBJ databases">
        <title>Complete genome sequence of Endomicrobium proavitum.</title>
        <authorList>
            <person name="Zheng H."/>
        </authorList>
    </citation>
    <scope>NUCLEOTIDE SEQUENCE [LARGE SCALE GENOMIC DNA]</scope>
    <source>
        <strain evidence="2 3">Rsa215</strain>
    </source>
</reference>
<dbReference type="SMART" id="SM00028">
    <property type="entry name" value="TPR"/>
    <property type="match status" value="2"/>
</dbReference>
<feature type="repeat" description="TPR" evidence="1">
    <location>
        <begin position="43"/>
        <end position="76"/>
    </location>
</feature>
<dbReference type="InterPro" id="IPR019734">
    <property type="entry name" value="TPR_rpt"/>
</dbReference>
<evidence type="ECO:0000313" key="3">
    <source>
        <dbReference type="Proteomes" id="UP000035337"/>
    </source>
</evidence>
<proteinExistence type="predicted"/>
<sequence length="92" mass="10677">MGSKNIENETAYLELGKFYFMNDKQDEAVLEFKKVLELNPENAEAYYNLGLINESANKITEAKNFYAKALQFRADYKSARERLNKLIGLEDE</sequence>
<organism evidence="2 3">
    <name type="scientific">Endomicrobium proavitum</name>
    <dbReference type="NCBI Taxonomy" id="1408281"/>
    <lineage>
        <taxon>Bacteria</taxon>
        <taxon>Pseudomonadati</taxon>
        <taxon>Elusimicrobiota</taxon>
        <taxon>Endomicrobiia</taxon>
        <taxon>Endomicrobiales</taxon>
        <taxon>Endomicrobiaceae</taxon>
        <taxon>Endomicrobium</taxon>
    </lineage>
</organism>
<name>A0A0G3WI90_9BACT</name>